<sequence>MKKVILLICLTFAFAFSQTSNAQVDFGLKGGVNYNNNGDVTFKSAGNDVIKGAKSKAGFHAGVWTRFKIPVVGLYLRPELVYTQVKSEYNNNNNSTTSYKFKKLDVPVLLGKKFFGIANAFIGPSFQYILDDNFKFDGLSVKEFDKFSVGLQMGVGVEFGRLGVDVRWERGLSSSEAKFANVSVDNRTNQIIFGLSLKL</sequence>
<dbReference type="RefSeq" id="WP_208079248.1">
    <property type="nucleotide sequence ID" value="NZ_CP071869.1"/>
</dbReference>
<feature type="domain" description="Outer membrane protein beta-barrel" evidence="2">
    <location>
        <begin position="16"/>
        <end position="175"/>
    </location>
</feature>
<proteinExistence type="predicted"/>
<evidence type="ECO:0000313" key="3">
    <source>
        <dbReference type="EMBL" id="QTE23237.1"/>
    </source>
</evidence>
<evidence type="ECO:0000259" key="2">
    <source>
        <dbReference type="Pfam" id="PF13568"/>
    </source>
</evidence>
<keyword evidence="1" id="KW-0732">Signal</keyword>
<name>A0A975H795_9FLAO</name>
<feature type="chain" id="PRO_5037379274" evidence="1">
    <location>
        <begin position="23"/>
        <end position="199"/>
    </location>
</feature>
<dbReference type="EMBL" id="CP071869">
    <property type="protein sequence ID" value="QTE23237.1"/>
    <property type="molecule type" value="Genomic_DNA"/>
</dbReference>
<dbReference type="InterPro" id="IPR025665">
    <property type="entry name" value="Beta-barrel_OMP_2"/>
</dbReference>
<dbReference type="Proteomes" id="UP000663920">
    <property type="component" value="Chromosome"/>
</dbReference>
<accession>A0A975H795</accession>
<gene>
    <name evidence="3" type="ORF">J3359_02865</name>
</gene>
<feature type="signal peptide" evidence="1">
    <location>
        <begin position="1"/>
        <end position="22"/>
    </location>
</feature>
<dbReference type="Pfam" id="PF13568">
    <property type="entry name" value="OMP_b-brl_2"/>
    <property type="match status" value="1"/>
</dbReference>
<dbReference type="KEGG" id="pcea:J3359_02865"/>
<reference evidence="3 4" key="1">
    <citation type="submission" date="2021-03" db="EMBL/GenBank/DDBJ databases">
        <title>Complete genome of Polaribacter_sp.SM13.</title>
        <authorList>
            <person name="Jeong S.W."/>
            <person name="Bae J.W."/>
        </authorList>
    </citation>
    <scope>NUCLEOTIDE SEQUENCE [LARGE SCALE GENOMIC DNA]</scope>
    <source>
        <strain evidence="3 4">SM13</strain>
    </source>
</reference>
<evidence type="ECO:0000256" key="1">
    <source>
        <dbReference type="SAM" id="SignalP"/>
    </source>
</evidence>
<organism evidence="3 4">
    <name type="scientific">Polaribacter cellanae</name>
    <dbReference type="NCBI Taxonomy" id="2818493"/>
    <lineage>
        <taxon>Bacteria</taxon>
        <taxon>Pseudomonadati</taxon>
        <taxon>Bacteroidota</taxon>
        <taxon>Flavobacteriia</taxon>
        <taxon>Flavobacteriales</taxon>
        <taxon>Flavobacteriaceae</taxon>
    </lineage>
</organism>
<protein>
    <submittedName>
        <fullName evidence="3">PorT family protein</fullName>
    </submittedName>
</protein>
<keyword evidence="4" id="KW-1185">Reference proteome</keyword>
<dbReference type="AlphaFoldDB" id="A0A975H795"/>
<evidence type="ECO:0000313" key="4">
    <source>
        <dbReference type="Proteomes" id="UP000663920"/>
    </source>
</evidence>